<sequence>MQQKDWVLVIIFLSIGLIFIALFFIFFFYKNTQPPKKQEKMPNAKEILELLRQKENTLETLHQYSSLAKIHHTSYFQENENFDLEFVSILASHKNVNAKLVLEIEKYFKSINPNRKELLDKALESGLNKR</sequence>
<protein>
    <submittedName>
        <fullName evidence="2">Uncharacterized protein</fullName>
    </submittedName>
</protein>
<keyword evidence="1" id="KW-0812">Transmembrane</keyword>
<evidence type="ECO:0000313" key="2">
    <source>
        <dbReference type="EMBL" id="AWI33981.1"/>
    </source>
</evidence>
<dbReference type="EMBL" id="CP021886">
    <property type="protein sequence ID" value="AWI33981.1"/>
    <property type="molecule type" value="Genomic_DNA"/>
</dbReference>
<evidence type="ECO:0000256" key="1">
    <source>
        <dbReference type="SAM" id="Phobius"/>
    </source>
</evidence>
<feature type="transmembrane region" description="Helical" evidence="1">
    <location>
        <begin position="6"/>
        <end position="29"/>
    </location>
</feature>
<dbReference type="AlphaFoldDB" id="A0A2U8FCK5"/>
<proteinExistence type="predicted"/>
<dbReference type="KEGG" id="had:CDV25_03765"/>
<keyword evidence="1" id="KW-0472">Membrane</keyword>
<keyword evidence="1" id="KW-1133">Transmembrane helix</keyword>
<name>A0A2U8FCK5_9HELI</name>
<reference evidence="2 3" key="1">
    <citation type="submission" date="2017-06" db="EMBL/GenBank/DDBJ databases">
        <title>Complete genome of Helicobacter apodemus.</title>
        <authorList>
            <person name="Cho S."/>
        </authorList>
    </citation>
    <scope>NUCLEOTIDE SEQUENCE [LARGE SCALE GENOMIC DNA]</scope>
    <source>
        <strain evidence="3">SNUVETPUB-15-01</strain>
    </source>
</reference>
<dbReference type="OrthoDB" id="5327909at2"/>
<dbReference type="RefSeq" id="WP_108910839.1">
    <property type="nucleotide sequence ID" value="NZ_CP021886.1"/>
</dbReference>
<organism evidence="2 3">
    <name type="scientific">Helicobacter apodemus</name>
    <dbReference type="NCBI Taxonomy" id="135569"/>
    <lineage>
        <taxon>Bacteria</taxon>
        <taxon>Pseudomonadati</taxon>
        <taxon>Campylobacterota</taxon>
        <taxon>Epsilonproteobacteria</taxon>
        <taxon>Campylobacterales</taxon>
        <taxon>Helicobacteraceae</taxon>
        <taxon>Helicobacter</taxon>
    </lineage>
</organism>
<dbReference type="Proteomes" id="UP000244890">
    <property type="component" value="Chromosome"/>
</dbReference>
<evidence type="ECO:0000313" key="3">
    <source>
        <dbReference type="Proteomes" id="UP000244890"/>
    </source>
</evidence>
<gene>
    <name evidence="2" type="ORF">CDV25_03765</name>
</gene>
<accession>A0A2U8FCK5</accession>